<evidence type="ECO:0000313" key="7">
    <source>
        <dbReference type="Proteomes" id="UP000006310"/>
    </source>
</evidence>
<dbReference type="SUPFAM" id="SSF50985">
    <property type="entry name" value="RCC1/BLIP-II"/>
    <property type="match status" value="1"/>
</dbReference>
<keyword evidence="1" id="KW-0677">Repeat</keyword>
<dbReference type="InterPro" id="IPR000210">
    <property type="entry name" value="BTB/POZ_dom"/>
</dbReference>
<dbReference type="KEGG" id="kng:KNAG_0J00690"/>
<feature type="transmembrane region" description="Helical" evidence="4">
    <location>
        <begin position="872"/>
        <end position="893"/>
    </location>
</feature>
<dbReference type="HOGENOM" id="CLU_005054_0_0_1"/>
<protein>
    <recommendedName>
        <fullName evidence="5">BTB domain-containing protein</fullName>
    </recommendedName>
</protein>
<dbReference type="Proteomes" id="UP000006310">
    <property type="component" value="Chromosome 10"/>
</dbReference>
<evidence type="ECO:0000313" key="6">
    <source>
        <dbReference type="EMBL" id="CCK72152.1"/>
    </source>
</evidence>
<feature type="compositionally biased region" description="Basic and acidic residues" evidence="3">
    <location>
        <begin position="1314"/>
        <end position="1323"/>
    </location>
</feature>
<feature type="compositionally biased region" description="Low complexity" evidence="3">
    <location>
        <begin position="1086"/>
        <end position="1115"/>
    </location>
</feature>
<feature type="region of interest" description="Disordered" evidence="3">
    <location>
        <begin position="1293"/>
        <end position="1323"/>
    </location>
</feature>
<dbReference type="Gene3D" id="2.130.10.30">
    <property type="entry name" value="Regulator of chromosome condensation 1/beta-lactamase-inhibitor protein II"/>
    <property type="match status" value="1"/>
</dbReference>
<dbReference type="Gene3D" id="3.30.710.10">
    <property type="entry name" value="Potassium Channel Kv1.1, Chain A"/>
    <property type="match status" value="1"/>
</dbReference>
<evidence type="ECO:0000256" key="4">
    <source>
        <dbReference type="SAM" id="Phobius"/>
    </source>
</evidence>
<organism evidence="6 7">
    <name type="scientific">Huiozyma naganishii (strain ATCC MYA-139 / BCRC 22969 / CBS 8797 / KCTC 17520 / NBRC 10181 / NCYC 3082 / Yp74L-3)</name>
    <name type="common">Yeast</name>
    <name type="synonym">Kazachstania naganishii</name>
    <dbReference type="NCBI Taxonomy" id="1071383"/>
    <lineage>
        <taxon>Eukaryota</taxon>
        <taxon>Fungi</taxon>
        <taxon>Dikarya</taxon>
        <taxon>Ascomycota</taxon>
        <taxon>Saccharomycotina</taxon>
        <taxon>Saccharomycetes</taxon>
        <taxon>Saccharomycetales</taxon>
        <taxon>Saccharomycetaceae</taxon>
        <taxon>Huiozyma</taxon>
    </lineage>
</organism>
<feature type="compositionally biased region" description="Polar residues" evidence="3">
    <location>
        <begin position="1064"/>
        <end position="1073"/>
    </location>
</feature>
<proteinExistence type="predicted"/>
<feature type="compositionally biased region" description="Polar residues" evidence="3">
    <location>
        <begin position="1165"/>
        <end position="1174"/>
    </location>
</feature>
<evidence type="ECO:0000259" key="5">
    <source>
        <dbReference type="PROSITE" id="PS50097"/>
    </source>
</evidence>
<keyword evidence="4" id="KW-0472">Membrane</keyword>
<feature type="region of interest" description="Disordered" evidence="3">
    <location>
        <begin position="982"/>
        <end position="1012"/>
    </location>
</feature>
<dbReference type="InterPro" id="IPR011333">
    <property type="entry name" value="SKP1/BTB/POZ_sf"/>
</dbReference>
<sequence length="1323" mass="147250">MDVYKRDWSCLVSVVGGPGLPDPHAQECESGYTPLHLLLDRGHLHIAERVYSRWAQEWAETPGGRRGHISNARDREGLTPLELYRCKWLSAARHPRGLSYKWGPRRRIQIEWTTVDSTPTDASHVLTLGSNTNYQLGTGHKDDRQNFYQLHVDQLPAERGPAPGAFPSLDKRIVAAKVTKYYSTLVLNDGTLYTAGNSSRGRLASRGNNSNGSPQLGFTRVAKMPSLVLQLASSEHHTVVLCEDGAVLSWGWNSFAQLGHSSTANYDENACCAVPRRIRFPGFPTTSGPRITSVSCSRIHSAAISQDGQCYLWGLNVGQMGTSASSAEHAHTDTHYAGHPGHIEQRPVVVQLPAGVQQVLCTEFATFVRAKGNTLHVLSNYTTRTFKVPLPRGKGYRAPDPFNHFTRRDVPNGIVDMKCSNKFGNNIAFRFECGRLGTISIREESRSMWSNITNNVLPVNLTWSPNYKFDNCRDFDIATSGRIVLCTAAGQVYKATGDSQQGFEMIHSGKLVSGHALRVSCDSTFGSFLVLKDETTHIAANYGRDNLINEFATHSPWGSTDEGVDSLIFGMRGQDTDSTRSLITLQASGSNQFEEYSVPQSGPSRRQSDGNVVFLYGEGPLCRCDRTLLKSKCQRFVKSLQTTGQFMTEDGNITFTLQDSFESDRWNIAVAAPANFPVGDALAHFVHFLYTDGKPTKQQFTSLIFNLAEDALHFRKLNSYLQELLQLCLNYSPSQETLLEKPDTIVQLNDGIVYAHSFILATRMAFFKTWNKREWARRDADNMKVIAIPAMSIEHFVCFLKYAYASGYKESVSDVPHGKSFFECLQFLLELLQFSDRFLMIPYMTFLEALIATYITGDTVLLILINAHYCNAHMLSMLCCSFICMHVGILFTADNMPILRDSFTPQLWHLLEGTLRDSREPKLATHLHMPVPWYEDHSVNWLSLFKNNIKAFNDKFISQDRPFEPLFDLKVVDLKPKSTSRRGSIAIDKTRRQSSSVGRLKGNSASARRKSSFANQVPVEILRRNSVRPSVDTSAIEDTDEFIEVKKKSKRRDSEQSKPIGPVTKQTPTSRASISEIVIHSEDQSTTDLPSLLTPPSSSKADVSTSGSTEDVSSSKGPRVFKKTSQKERRKNSAVDGGSNDKSGKKPVWGTSTVPKSKTKDEKSNNSGSKSTPLPSLLNGVTPDIKQQRKRGKKKPLADEGSSVKITEFVSSGNPGGIKPYMTSTKSEINEIAATFSDPTAEHRTSVEEQIAALEFEKWFAKESAKVQINLKKDANNLQAVYASTDNFPEFFGGQEGKPKKKVKAKFPSKRKVAKSDVKDVIR</sequence>
<dbReference type="PROSITE" id="PS50012">
    <property type="entry name" value="RCC1_3"/>
    <property type="match status" value="2"/>
</dbReference>
<dbReference type="OMA" id="FEFVLRY"/>
<keyword evidence="7" id="KW-1185">Reference proteome</keyword>
<feature type="region of interest" description="Disordered" evidence="3">
    <location>
        <begin position="1046"/>
        <end position="1222"/>
    </location>
</feature>
<dbReference type="Pfam" id="PF00415">
    <property type="entry name" value="RCC1"/>
    <property type="match status" value="1"/>
</dbReference>
<feature type="repeat" description="RCC1" evidence="2">
    <location>
        <begin position="245"/>
        <end position="307"/>
    </location>
</feature>
<name>J7S2N8_HUIN7</name>
<keyword evidence="4" id="KW-1133">Transmembrane helix</keyword>
<dbReference type="InterPro" id="IPR000408">
    <property type="entry name" value="Reg_chr_condens"/>
</dbReference>
<reference evidence="6 7" key="1">
    <citation type="journal article" date="2011" name="Proc. Natl. Acad. Sci. U.S.A.">
        <title>Evolutionary erosion of yeast sex chromosomes by mating-type switching accidents.</title>
        <authorList>
            <person name="Gordon J.L."/>
            <person name="Armisen D."/>
            <person name="Proux-Wera E."/>
            <person name="Oheigeartaigh S.S."/>
            <person name="Byrne K.P."/>
            <person name="Wolfe K.H."/>
        </authorList>
    </citation>
    <scope>NUCLEOTIDE SEQUENCE [LARGE SCALE GENOMIC DNA]</scope>
    <source>
        <strain evidence="7">ATCC MYA-139 / BCRC 22969 / CBS 8797 / CCRC 22969 / KCTC 17520 / NBRC 10181 / NCYC 3082</strain>
    </source>
</reference>
<feature type="domain" description="BTB" evidence="5">
    <location>
        <begin position="742"/>
        <end position="804"/>
    </location>
</feature>
<evidence type="ECO:0000256" key="3">
    <source>
        <dbReference type="SAM" id="MobiDB-lite"/>
    </source>
</evidence>
<dbReference type="InterPro" id="IPR051625">
    <property type="entry name" value="Signaling_Regulatory_Domain"/>
</dbReference>
<dbReference type="GeneID" id="34527907"/>
<evidence type="ECO:0000256" key="1">
    <source>
        <dbReference type="ARBA" id="ARBA00022737"/>
    </source>
</evidence>
<dbReference type="OrthoDB" id="1893551at2759"/>
<dbReference type="RefSeq" id="XP_022466397.1">
    <property type="nucleotide sequence ID" value="XM_022610064.1"/>
</dbReference>
<dbReference type="InterPro" id="IPR009091">
    <property type="entry name" value="RCC1/BLIP-II"/>
</dbReference>
<dbReference type="PROSITE" id="PS50097">
    <property type="entry name" value="BTB"/>
    <property type="match status" value="1"/>
</dbReference>
<dbReference type="SUPFAM" id="SSF54695">
    <property type="entry name" value="POZ domain"/>
    <property type="match status" value="1"/>
</dbReference>
<dbReference type="eggNOG" id="KOG0783">
    <property type="taxonomic scope" value="Eukaryota"/>
</dbReference>
<keyword evidence="4" id="KW-0812">Transmembrane</keyword>
<accession>J7S2N8</accession>
<feature type="repeat" description="RCC1" evidence="2">
    <location>
        <begin position="190"/>
        <end position="244"/>
    </location>
</feature>
<dbReference type="EMBL" id="HE978323">
    <property type="protein sequence ID" value="CCK72152.1"/>
    <property type="molecule type" value="Genomic_DNA"/>
</dbReference>
<feature type="compositionally biased region" description="Basic residues" evidence="3">
    <location>
        <begin position="1299"/>
        <end position="1313"/>
    </location>
</feature>
<dbReference type="PANTHER" id="PTHR22872">
    <property type="entry name" value="BTK-BINDING PROTEIN-RELATED"/>
    <property type="match status" value="1"/>
</dbReference>
<evidence type="ECO:0000256" key="2">
    <source>
        <dbReference type="PROSITE-ProRule" id="PRU00235"/>
    </source>
</evidence>
<dbReference type="STRING" id="1071383.J7S2N8"/>
<dbReference type="CDD" id="cd18186">
    <property type="entry name" value="BTB_POZ_ZBTB_KLHL-like"/>
    <property type="match status" value="1"/>
</dbReference>
<dbReference type="PANTHER" id="PTHR22872:SF2">
    <property type="entry name" value="INHIBITOR OF BRUTON TYROSINE KINASE"/>
    <property type="match status" value="1"/>
</dbReference>
<gene>
    <name evidence="6" type="primary">KNAG0J00690</name>
    <name evidence="6" type="ordered locus">KNAG_0J00690</name>
</gene>
<feature type="transmembrane region" description="Helical" evidence="4">
    <location>
        <begin position="840"/>
        <end position="865"/>
    </location>
</feature>
<reference evidence="7" key="2">
    <citation type="submission" date="2012-08" db="EMBL/GenBank/DDBJ databases">
        <title>Genome sequence of Kazachstania naganishii.</title>
        <authorList>
            <person name="Gordon J.L."/>
            <person name="Armisen D."/>
            <person name="Proux-Wera E."/>
            <person name="OhEigeartaigh S.S."/>
            <person name="Byrne K.P."/>
            <person name="Wolfe K.H."/>
        </authorList>
    </citation>
    <scope>NUCLEOTIDE SEQUENCE [LARGE SCALE GENOMIC DNA]</scope>
    <source>
        <strain evidence="7">ATCC MYA-139 / BCRC 22969 / CBS 8797 / CCRC 22969 / KCTC 17520 / NBRC 10181 / NCYC 3082</strain>
    </source>
</reference>